<reference evidence="1" key="1">
    <citation type="submission" date="2020-05" db="EMBL/GenBank/DDBJ databases">
        <authorList>
            <person name="Chiriac C."/>
            <person name="Salcher M."/>
            <person name="Ghai R."/>
            <person name="Kavagutti S V."/>
        </authorList>
    </citation>
    <scope>NUCLEOTIDE SEQUENCE</scope>
</reference>
<gene>
    <name evidence="1" type="ORF">UFOPK2938_00266</name>
</gene>
<sequence length="118" mass="12429">MALGYGGGDVVSNGLAIGHNGHLITGWQAPGSQDLVGLGLRGGVIPIVHTHAMHYELQTTECIRCSLRFCFQTCHALALLARAIGFLSFGAHLIDFSQSPVNALTQGTGGCIAWISKR</sequence>
<dbReference type="EMBL" id="CAEZZX010000033">
    <property type="protein sequence ID" value="CAB4773183.1"/>
    <property type="molecule type" value="Genomic_DNA"/>
</dbReference>
<accession>A0A6J6VQA4</accession>
<protein>
    <submittedName>
        <fullName evidence="1">Unannotated protein</fullName>
    </submittedName>
</protein>
<name>A0A6J6VQA4_9ZZZZ</name>
<evidence type="ECO:0000313" key="1">
    <source>
        <dbReference type="EMBL" id="CAB4773183.1"/>
    </source>
</evidence>
<organism evidence="1">
    <name type="scientific">freshwater metagenome</name>
    <dbReference type="NCBI Taxonomy" id="449393"/>
    <lineage>
        <taxon>unclassified sequences</taxon>
        <taxon>metagenomes</taxon>
        <taxon>ecological metagenomes</taxon>
    </lineage>
</organism>
<dbReference type="AlphaFoldDB" id="A0A6J6VQA4"/>
<proteinExistence type="predicted"/>